<accession>A0A099P839</accession>
<evidence type="ECO:0000313" key="3">
    <source>
        <dbReference type="EMBL" id="KGK40216.1"/>
    </source>
</evidence>
<name>A0A099P839_PICKU</name>
<feature type="region of interest" description="Disordered" evidence="2">
    <location>
        <begin position="254"/>
        <end position="278"/>
    </location>
</feature>
<comment type="caution">
    <text evidence="3">The sequence shown here is derived from an EMBL/GenBank/DDBJ whole genome shotgun (WGS) entry which is preliminary data.</text>
</comment>
<dbReference type="eggNOG" id="ENOG502SG3Z">
    <property type="taxonomic scope" value="Eukaryota"/>
</dbReference>
<feature type="region of interest" description="Disordered" evidence="2">
    <location>
        <begin position="62"/>
        <end position="89"/>
    </location>
</feature>
<feature type="compositionally biased region" description="Polar residues" evidence="2">
    <location>
        <begin position="62"/>
        <end position="72"/>
    </location>
</feature>
<dbReference type="Proteomes" id="UP000029867">
    <property type="component" value="Unassembled WGS sequence"/>
</dbReference>
<keyword evidence="1" id="KW-0175">Coiled coil</keyword>
<feature type="coiled-coil region" evidence="1">
    <location>
        <begin position="122"/>
        <end position="156"/>
    </location>
</feature>
<dbReference type="HOGENOM" id="CLU_780891_0_0_1"/>
<sequence length="355" mass="40126">MSSSVNQSPKRINKKQSLSILSGSAVNQLNNATQENGKPIKDRVISESTGLIKFQLKKQTVSNTNETHSYSKSLGKIDEKDKENIDLSSKESPVKGVPIYVPIGNEKNTNSKNETEDLLFQMAAKQRVILDLAEQLKQAQDELSDLEVKYRQTVVKDSPCSPPPRVEISNIFENRVNLQNVALTIRKSTSMMTMNTPKINTEKIAKTQKQVADTFNQFTSNLSNQNFLNKGKSFFESNMSKNIQRGTSFLNSIFDNEDESDDQMNDSDDTDYNNREDISLDENTPNFDYSVDYDLDRLNKINIQNKVRGTLLRELEDVEEKQETGEDFDGSYLHRSISNSSLSEDDYGGDVSVIQ</sequence>
<dbReference type="EMBL" id="JQFK01000003">
    <property type="protein sequence ID" value="KGK40216.1"/>
    <property type="molecule type" value="Genomic_DNA"/>
</dbReference>
<dbReference type="AlphaFoldDB" id="A0A099P839"/>
<feature type="compositionally biased region" description="Acidic residues" evidence="2">
    <location>
        <begin position="255"/>
        <end position="271"/>
    </location>
</feature>
<evidence type="ECO:0000256" key="2">
    <source>
        <dbReference type="SAM" id="MobiDB-lite"/>
    </source>
</evidence>
<organism evidence="3 4">
    <name type="scientific">Pichia kudriavzevii</name>
    <name type="common">Yeast</name>
    <name type="synonym">Issatchenkia orientalis</name>
    <dbReference type="NCBI Taxonomy" id="4909"/>
    <lineage>
        <taxon>Eukaryota</taxon>
        <taxon>Fungi</taxon>
        <taxon>Dikarya</taxon>
        <taxon>Ascomycota</taxon>
        <taxon>Saccharomycotina</taxon>
        <taxon>Pichiomycetes</taxon>
        <taxon>Pichiales</taxon>
        <taxon>Pichiaceae</taxon>
        <taxon>Pichia</taxon>
    </lineage>
</organism>
<protein>
    <submittedName>
        <fullName evidence="3">Uncharacterized protein</fullName>
    </submittedName>
</protein>
<proteinExistence type="predicted"/>
<dbReference type="VEuPathDB" id="FungiDB:C5L36_0C09300"/>
<reference evidence="4" key="1">
    <citation type="journal article" date="2014" name="Microb. Cell Fact.">
        <title>Exploiting Issatchenkia orientalis SD108 for succinic acid production.</title>
        <authorList>
            <person name="Xiao H."/>
            <person name="Shao Z."/>
            <person name="Jiang Y."/>
            <person name="Dole S."/>
            <person name="Zhao H."/>
        </authorList>
    </citation>
    <scope>NUCLEOTIDE SEQUENCE [LARGE SCALE GENOMIC DNA]</scope>
    <source>
        <strain evidence="4">SD108</strain>
    </source>
</reference>
<feature type="compositionally biased region" description="Basic and acidic residues" evidence="2">
    <location>
        <begin position="75"/>
        <end position="89"/>
    </location>
</feature>
<gene>
    <name evidence="3" type="ORF">JL09_g593</name>
</gene>
<evidence type="ECO:0000313" key="4">
    <source>
        <dbReference type="Proteomes" id="UP000029867"/>
    </source>
</evidence>
<evidence type="ECO:0000256" key="1">
    <source>
        <dbReference type="SAM" id="Coils"/>
    </source>
</evidence>